<dbReference type="RefSeq" id="WP_284282389.1">
    <property type="nucleotide sequence ID" value="NZ_BSOJ01000032.1"/>
</dbReference>
<gene>
    <name evidence="2" type="ORF">GCM10007875_26510</name>
</gene>
<accession>A0ABQ5YSE2</accession>
<evidence type="ECO:0000313" key="2">
    <source>
        <dbReference type="EMBL" id="GLR27560.1"/>
    </source>
</evidence>
<keyword evidence="3" id="KW-1185">Reference proteome</keyword>
<feature type="domain" description="BFD-like [2Fe-2S]-binding" evidence="1">
    <location>
        <begin position="2"/>
        <end position="47"/>
    </location>
</feature>
<dbReference type="Pfam" id="PF04324">
    <property type="entry name" value="Fer2_BFD"/>
    <property type="match status" value="1"/>
</dbReference>
<dbReference type="Proteomes" id="UP001156664">
    <property type="component" value="Unassembled WGS sequence"/>
</dbReference>
<evidence type="ECO:0000313" key="3">
    <source>
        <dbReference type="Proteomes" id="UP001156664"/>
    </source>
</evidence>
<dbReference type="Gene3D" id="1.10.10.1100">
    <property type="entry name" value="BFD-like [2Fe-2S]-binding domain"/>
    <property type="match status" value="1"/>
</dbReference>
<dbReference type="InterPro" id="IPR007419">
    <property type="entry name" value="BFD-like_2Fe2S-bd_dom"/>
</dbReference>
<organism evidence="2 3">
    <name type="scientific">Limnobacter litoralis</name>
    <dbReference type="NCBI Taxonomy" id="481366"/>
    <lineage>
        <taxon>Bacteria</taxon>
        <taxon>Pseudomonadati</taxon>
        <taxon>Pseudomonadota</taxon>
        <taxon>Betaproteobacteria</taxon>
        <taxon>Burkholderiales</taxon>
        <taxon>Burkholderiaceae</taxon>
        <taxon>Limnobacter</taxon>
    </lineage>
</organism>
<proteinExistence type="predicted"/>
<protein>
    <recommendedName>
        <fullName evidence="1">BFD-like [2Fe-2S]-binding domain-containing protein</fullName>
    </recommendedName>
</protein>
<dbReference type="EMBL" id="BSOJ01000032">
    <property type="protein sequence ID" value="GLR27560.1"/>
    <property type="molecule type" value="Genomic_DNA"/>
</dbReference>
<dbReference type="InterPro" id="IPR041854">
    <property type="entry name" value="BFD-like_2Fe2S-bd_dom_sf"/>
</dbReference>
<name>A0ABQ5YSE2_9BURK</name>
<sequence length="66" mass="6926">MIVCICANVSDRAIAQAVREGASTVDDITMTTGACSGCRQCHGHCQSAIDAHHVVQVAMKDKELAP</sequence>
<evidence type="ECO:0000259" key="1">
    <source>
        <dbReference type="Pfam" id="PF04324"/>
    </source>
</evidence>
<comment type="caution">
    <text evidence="2">The sequence shown here is derived from an EMBL/GenBank/DDBJ whole genome shotgun (WGS) entry which is preliminary data.</text>
</comment>
<reference evidence="3" key="1">
    <citation type="journal article" date="2019" name="Int. J. Syst. Evol. Microbiol.">
        <title>The Global Catalogue of Microorganisms (GCM) 10K type strain sequencing project: providing services to taxonomists for standard genome sequencing and annotation.</title>
        <authorList>
            <consortium name="The Broad Institute Genomics Platform"/>
            <consortium name="The Broad Institute Genome Sequencing Center for Infectious Disease"/>
            <person name="Wu L."/>
            <person name="Ma J."/>
        </authorList>
    </citation>
    <scope>NUCLEOTIDE SEQUENCE [LARGE SCALE GENOMIC DNA]</scope>
    <source>
        <strain evidence="3">NBRC 105857</strain>
    </source>
</reference>